<dbReference type="SMART" id="SM00935">
    <property type="entry name" value="OmpH"/>
    <property type="match status" value="1"/>
</dbReference>
<dbReference type="PANTHER" id="PTHR35089:SF1">
    <property type="entry name" value="CHAPERONE PROTEIN SKP"/>
    <property type="match status" value="1"/>
</dbReference>
<dbReference type="InterPro" id="IPR024930">
    <property type="entry name" value="Skp_dom_sf"/>
</dbReference>
<keyword evidence="3" id="KW-0175">Coiled coil</keyword>
<comment type="caution">
    <text evidence="5">The sequence shown here is derived from an EMBL/GenBank/DDBJ whole genome shotgun (WGS) entry which is preliminary data.</text>
</comment>
<accession>A0A3N4PX25</accession>
<evidence type="ECO:0000313" key="6">
    <source>
        <dbReference type="Proteomes" id="UP000278351"/>
    </source>
</evidence>
<dbReference type="SUPFAM" id="SSF111384">
    <property type="entry name" value="OmpH-like"/>
    <property type="match status" value="1"/>
</dbReference>
<dbReference type="GO" id="GO:0051082">
    <property type="term" value="F:unfolded protein binding"/>
    <property type="evidence" value="ECO:0007669"/>
    <property type="project" value="InterPro"/>
</dbReference>
<dbReference type="GO" id="GO:0005829">
    <property type="term" value="C:cytosol"/>
    <property type="evidence" value="ECO:0007669"/>
    <property type="project" value="TreeGrafter"/>
</dbReference>
<feature type="chain" id="PRO_5018105798" evidence="4">
    <location>
        <begin position="23"/>
        <end position="181"/>
    </location>
</feature>
<proteinExistence type="inferred from homology"/>
<feature type="coiled-coil region" evidence="3">
    <location>
        <begin position="52"/>
        <end position="115"/>
    </location>
</feature>
<evidence type="ECO:0000256" key="4">
    <source>
        <dbReference type="SAM" id="SignalP"/>
    </source>
</evidence>
<gene>
    <name evidence="5" type="ORF">EGT74_07005</name>
</gene>
<name>A0A3N4PX25_9BACT</name>
<evidence type="ECO:0000256" key="1">
    <source>
        <dbReference type="ARBA" id="ARBA00009091"/>
    </source>
</evidence>
<evidence type="ECO:0000256" key="3">
    <source>
        <dbReference type="SAM" id="Coils"/>
    </source>
</evidence>
<dbReference type="Gene3D" id="3.30.910.20">
    <property type="entry name" value="Skp domain"/>
    <property type="match status" value="1"/>
</dbReference>
<feature type="signal peptide" evidence="4">
    <location>
        <begin position="1"/>
        <end position="22"/>
    </location>
</feature>
<dbReference type="AlphaFoldDB" id="A0A3N4PX25"/>
<reference evidence="5 6" key="1">
    <citation type="submission" date="2018-11" db="EMBL/GenBank/DDBJ databases">
        <title>Chitinophaga lutea sp.nov., isolate from arsenic contaminated soil.</title>
        <authorList>
            <person name="Zong Y."/>
        </authorList>
    </citation>
    <scope>NUCLEOTIDE SEQUENCE [LARGE SCALE GENOMIC DNA]</scope>
    <source>
        <strain evidence="5 6">ZY74</strain>
    </source>
</reference>
<dbReference type="InterPro" id="IPR005632">
    <property type="entry name" value="Chaperone_Skp"/>
</dbReference>
<dbReference type="RefSeq" id="WP_123845788.1">
    <property type="nucleotide sequence ID" value="NZ_RPDH01000001.1"/>
</dbReference>
<protein>
    <submittedName>
        <fullName evidence="5">OmpH family outer membrane protein</fullName>
    </submittedName>
</protein>
<dbReference type="OrthoDB" id="1524711at2"/>
<dbReference type="PANTHER" id="PTHR35089">
    <property type="entry name" value="CHAPERONE PROTEIN SKP"/>
    <property type="match status" value="1"/>
</dbReference>
<organism evidence="5 6">
    <name type="scientific">Chitinophaga lutea</name>
    <dbReference type="NCBI Taxonomy" id="2488634"/>
    <lineage>
        <taxon>Bacteria</taxon>
        <taxon>Pseudomonadati</taxon>
        <taxon>Bacteroidota</taxon>
        <taxon>Chitinophagia</taxon>
        <taxon>Chitinophagales</taxon>
        <taxon>Chitinophagaceae</taxon>
        <taxon>Chitinophaga</taxon>
    </lineage>
</organism>
<dbReference type="Pfam" id="PF03938">
    <property type="entry name" value="OmpH"/>
    <property type="match status" value="1"/>
</dbReference>
<comment type="similarity">
    <text evidence="1">Belongs to the Skp family.</text>
</comment>
<evidence type="ECO:0000313" key="5">
    <source>
        <dbReference type="EMBL" id="RPE13272.1"/>
    </source>
</evidence>
<dbReference type="Proteomes" id="UP000278351">
    <property type="component" value="Unassembled WGS sequence"/>
</dbReference>
<dbReference type="GO" id="GO:0050821">
    <property type="term" value="P:protein stabilization"/>
    <property type="evidence" value="ECO:0007669"/>
    <property type="project" value="TreeGrafter"/>
</dbReference>
<evidence type="ECO:0000256" key="2">
    <source>
        <dbReference type="ARBA" id="ARBA00022729"/>
    </source>
</evidence>
<keyword evidence="6" id="KW-1185">Reference proteome</keyword>
<dbReference type="EMBL" id="RPDH01000001">
    <property type="protein sequence ID" value="RPE13272.1"/>
    <property type="molecule type" value="Genomic_DNA"/>
</dbReference>
<sequence>MKKYVIIAFVAFTGLCSVKATAQSKIAHINAQALIEAMPETKKAQTEIETFAQSLEKESKSLIDEYNRKMKAFDDELAKTPNMSETMKEVKAKEIQEAQKRIQDFQQLAQEKIGQKQNELLKPVYDKARKGIEDVAKEKGYAYVLDSSQGSLLVSPAGDDILSAVKTKLGVPATAAPAPAK</sequence>
<keyword evidence="2 4" id="KW-0732">Signal</keyword>